<organism evidence="1 2">
    <name type="scientific">Spiroplasma gladiatoris</name>
    <dbReference type="NCBI Taxonomy" id="2143"/>
    <lineage>
        <taxon>Bacteria</taxon>
        <taxon>Bacillati</taxon>
        <taxon>Mycoplasmatota</taxon>
        <taxon>Mollicutes</taxon>
        <taxon>Entomoplasmatales</taxon>
        <taxon>Spiroplasmataceae</taxon>
        <taxon>Spiroplasma</taxon>
    </lineage>
</organism>
<dbReference type="Proteomes" id="UP000294309">
    <property type="component" value="Chromosome"/>
</dbReference>
<dbReference type="AlphaFoldDB" id="A0A4P7AJ53"/>
<evidence type="ECO:0000313" key="2">
    <source>
        <dbReference type="Proteomes" id="UP000294309"/>
    </source>
</evidence>
<dbReference type="GO" id="GO:0016787">
    <property type="term" value="F:hydrolase activity"/>
    <property type="evidence" value="ECO:0007669"/>
    <property type="project" value="UniProtKB-KW"/>
</dbReference>
<accession>A0A4P7AJ53</accession>
<sequence length="166" mass="19982">MLKSIYKLLSESECDQIEFYEPQEGIFRAKNETRIINDVYKISYINNNYKTINFFIVFNKNEFLYKVDNKKTKSWEIDVTNKDSREIEDLIDFYSTKESNMGLTMMKNSMQSNPIRFIDSLDENEINIYVEILKYENLVEQSTTIADYMYFNNFKKFLSEFLPLFL</sequence>
<name>A0A4P7AJ53_9MOLU</name>
<keyword evidence="2" id="KW-1185">Reference proteome</keyword>
<proteinExistence type="predicted"/>
<evidence type="ECO:0000313" key="1">
    <source>
        <dbReference type="EMBL" id="QBQ07763.1"/>
    </source>
</evidence>
<protein>
    <submittedName>
        <fullName evidence="1">Putative hydrolase of the HAD superfamily</fullName>
    </submittedName>
</protein>
<reference evidence="1 2" key="1">
    <citation type="submission" date="2019-03" db="EMBL/GenBank/DDBJ databases">
        <title>Complete genome sequence of Spiroplasma gladiatoris TG-1 (DSM 22552).</title>
        <authorList>
            <person name="Lin Y.-C."/>
            <person name="Chou L."/>
            <person name="Kuo C.-H."/>
        </authorList>
    </citation>
    <scope>NUCLEOTIDE SEQUENCE [LARGE SCALE GENOMIC DNA]</scope>
    <source>
        <strain evidence="1 2">TG-1</strain>
    </source>
</reference>
<gene>
    <name evidence="1" type="ORF">SGLAD_v1c05640</name>
</gene>
<dbReference type="KEGG" id="sgq:SGLAD_v1c05640"/>
<keyword evidence="1" id="KW-0378">Hydrolase</keyword>
<dbReference type="EMBL" id="CP038013">
    <property type="protein sequence ID" value="QBQ07763.1"/>
    <property type="molecule type" value="Genomic_DNA"/>
</dbReference>